<reference evidence="1" key="1">
    <citation type="submission" date="2020-09" db="EMBL/GenBank/DDBJ databases">
        <title>Genome-Enabled Discovery of Anthraquinone Biosynthesis in Senna tora.</title>
        <authorList>
            <person name="Kang S.-H."/>
            <person name="Pandey R.P."/>
            <person name="Lee C.-M."/>
            <person name="Sim J.-S."/>
            <person name="Jeong J.-T."/>
            <person name="Choi B.-S."/>
            <person name="Jung M."/>
            <person name="Ginzburg D."/>
            <person name="Zhao K."/>
            <person name="Won S.Y."/>
            <person name="Oh T.-J."/>
            <person name="Yu Y."/>
            <person name="Kim N.-H."/>
            <person name="Lee O.R."/>
            <person name="Lee T.-H."/>
            <person name="Bashyal P."/>
            <person name="Kim T.-S."/>
            <person name="Lee W.-H."/>
            <person name="Kawkins C."/>
            <person name="Kim C.-K."/>
            <person name="Kim J.S."/>
            <person name="Ahn B.O."/>
            <person name="Rhee S.Y."/>
            <person name="Sohng J.K."/>
        </authorList>
    </citation>
    <scope>NUCLEOTIDE SEQUENCE</scope>
    <source>
        <tissue evidence="1">Leaf</tissue>
    </source>
</reference>
<keyword evidence="2" id="KW-1185">Reference proteome</keyword>
<dbReference type="AlphaFoldDB" id="A0A834TC62"/>
<protein>
    <submittedName>
        <fullName evidence="1">Uncharacterized protein</fullName>
    </submittedName>
</protein>
<dbReference type="Proteomes" id="UP000634136">
    <property type="component" value="Unassembled WGS sequence"/>
</dbReference>
<comment type="caution">
    <text evidence="1">The sequence shown here is derived from an EMBL/GenBank/DDBJ whole genome shotgun (WGS) entry which is preliminary data.</text>
</comment>
<dbReference type="EMBL" id="JAAIUW010000008">
    <property type="protein sequence ID" value="KAF7818455.1"/>
    <property type="molecule type" value="Genomic_DNA"/>
</dbReference>
<name>A0A834TC62_9FABA</name>
<gene>
    <name evidence="1" type="ORF">G2W53_023910</name>
</gene>
<proteinExistence type="predicted"/>
<sequence length="101" mass="11963">MFLTPRSSARARPWYTAQVSVSKEEPQPIKKEKPLTQFPKWFLSRPPAPIREEGWTQEPSKFSLIQFTGECYRNLQVNFGETYPMIPIPSPRVPRLRHHRR</sequence>
<evidence type="ECO:0000313" key="1">
    <source>
        <dbReference type="EMBL" id="KAF7818455.1"/>
    </source>
</evidence>
<accession>A0A834TC62</accession>
<evidence type="ECO:0000313" key="2">
    <source>
        <dbReference type="Proteomes" id="UP000634136"/>
    </source>
</evidence>
<organism evidence="1 2">
    <name type="scientific">Senna tora</name>
    <dbReference type="NCBI Taxonomy" id="362788"/>
    <lineage>
        <taxon>Eukaryota</taxon>
        <taxon>Viridiplantae</taxon>
        <taxon>Streptophyta</taxon>
        <taxon>Embryophyta</taxon>
        <taxon>Tracheophyta</taxon>
        <taxon>Spermatophyta</taxon>
        <taxon>Magnoliopsida</taxon>
        <taxon>eudicotyledons</taxon>
        <taxon>Gunneridae</taxon>
        <taxon>Pentapetalae</taxon>
        <taxon>rosids</taxon>
        <taxon>fabids</taxon>
        <taxon>Fabales</taxon>
        <taxon>Fabaceae</taxon>
        <taxon>Caesalpinioideae</taxon>
        <taxon>Cassia clade</taxon>
        <taxon>Senna</taxon>
    </lineage>
</organism>